<dbReference type="KEGG" id="knv:Pan216_49240"/>
<reference evidence="9 10" key="1">
    <citation type="submission" date="2019-02" db="EMBL/GenBank/DDBJ databases">
        <title>Deep-cultivation of Planctomycetes and their phenomic and genomic characterization uncovers novel biology.</title>
        <authorList>
            <person name="Wiegand S."/>
            <person name="Jogler M."/>
            <person name="Boedeker C."/>
            <person name="Pinto D."/>
            <person name="Vollmers J."/>
            <person name="Rivas-Marin E."/>
            <person name="Kohn T."/>
            <person name="Peeters S.H."/>
            <person name="Heuer A."/>
            <person name="Rast P."/>
            <person name="Oberbeckmann S."/>
            <person name="Bunk B."/>
            <person name="Jeske O."/>
            <person name="Meyerdierks A."/>
            <person name="Storesund J.E."/>
            <person name="Kallscheuer N."/>
            <person name="Luecker S."/>
            <person name="Lage O.M."/>
            <person name="Pohl T."/>
            <person name="Merkel B.J."/>
            <person name="Hornburger P."/>
            <person name="Mueller R.-W."/>
            <person name="Bruemmer F."/>
            <person name="Labrenz M."/>
            <person name="Spormann A.M."/>
            <person name="Op den Camp H."/>
            <person name="Overmann J."/>
            <person name="Amann R."/>
            <person name="Jetten M.S.M."/>
            <person name="Mascher T."/>
            <person name="Medema M.H."/>
            <person name="Devos D.P."/>
            <person name="Kaster A.-K."/>
            <person name="Ovreas L."/>
            <person name="Rohde M."/>
            <person name="Galperin M.Y."/>
            <person name="Jogler C."/>
        </authorList>
    </citation>
    <scope>NUCLEOTIDE SEQUENCE [LARGE SCALE GENOMIC DNA]</scope>
    <source>
        <strain evidence="9 10">Pan216</strain>
    </source>
</reference>
<dbReference type="InterPro" id="IPR003362">
    <property type="entry name" value="Bact_transf"/>
</dbReference>
<dbReference type="NCBIfam" id="TIGR03023">
    <property type="entry name" value="WcaJ_sugtrans"/>
    <property type="match status" value="1"/>
</dbReference>
<dbReference type="GO" id="GO:0089702">
    <property type="term" value="F:undecaprenyl-phosphate glucose phosphotransferase activity"/>
    <property type="evidence" value="ECO:0007669"/>
    <property type="project" value="UniProtKB-EC"/>
</dbReference>
<evidence type="ECO:0000313" key="9">
    <source>
        <dbReference type="EMBL" id="QDU64036.1"/>
    </source>
</evidence>
<sequence>MRQSRFEQAFLAYLCTMDVLITVVSWLASYFISSLAWSLDFYPQQGETPPFWWCLRTVPAVILVSLLSYRLSGLYQLGRRWPLWQEVFHVLKATGLMLLLLVATTFFARNPYESRLASVIFLALTSVGLVLGRRCWGIYFRLRRRWGLVDSKALIVGTGRLAKNLDVALRSNNWMAMEPMGFIDDGVHSSVGRATQTVGGIEDLPKLVEEHGINCVFVALPLSRYAATKKILRLLRDTLVEVRLIPDVPALTPLAVQIGELEGLPTLNLRSSPYSFLDGLLKRTVDVVFASLGLVVISPLMGLIALIVKLSDGGPIFYGQERMGLDGRKFLMLKFRSMRVNAETESGPVWASQGDQRRTRFGAFLRETSLDELPQLFNVLRGDMSLVGPRPERPYFINNFRESIPKYMLRHSVKAGITGWAQVNGWRGNTSLRKRIQYDLYYITNWSIWFDFRILFMTVRAMWDKHAY</sequence>
<feature type="transmembrane region" description="Helical" evidence="7">
    <location>
        <begin position="50"/>
        <end position="69"/>
    </location>
</feature>
<dbReference type="RefSeq" id="WP_419192903.1">
    <property type="nucleotide sequence ID" value="NZ_CP036279.1"/>
</dbReference>
<evidence type="ECO:0000259" key="8">
    <source>
        <dbReference type="Pfam" id="PF02397"/>
    </source>
</evidence>
<dbReference type="PANTHER" id="PTHR30576">
    <property type="entry name" value="COLANIC BIOSYNTHESIS UDP-GLUCOSE LIPID CARRIER TRANSFERASE"/>
    <property type="match status" value="1"/>
</dbReference>
<feature type="transmembrane region" description="Helical" evidence="7">
    <location>
        <begin position="90"/>
        <end position="108"/>
    </location>
</feature>
<proteinExistence type="inferred from homology"/>
<dbReference type="AlphaFoldDB" id="A0A518BAN2"/>
<dbReference type="InterPro" id="IPR036291">
    <property type="entry name" value="NAD(P)-bd_dom_sf"/>
</dbReference>
<feature type="transmembrane region" description="Helical" evidence="7">
    <location>
        <begin position="287"/>
        <end position="308"/>
    </location>
</feature>
<dbReference type="EMBL" id="CP036279">
    <property type="protein sequence ID" value="QDU64036.1"/>
    <property type="molecule type" value="Genomic_DNA"/>
</dbReference>
<evidence type="ECO:0000256" key="6">
    <source>
        <dbReference type="ARBA" id="ARBA00023136"/>
    </source>
</evidence>
<dbReference type="NCBIfam" id="TIGR03025">
    <property type="entry name" value="EPS_sugtrans"/>
    <property type="match status" value="1"/>
</dbReference>
<dbReference type="InterPro" id="IPR017475">
    <property type="entry name" value="EPS_sugar_tfrase"/>
</dbReference>
<feature type="transmembrane region" description="Helical" evidence="7">
    <location>
        <begin position="114"/>
        <end position="136"/>
    </location>
</feature>
<dbReference type="Proteomes" id="UP000317093">
    <property type="component" value="Chromosome"/>
</dbReference>
<evidence type="ECO:0000256" key="3">
    <source>
        <dbReference type="ARBA" id="ARBA00022679"/>
    </source>
</evidence>
<name>A0A518BAN2_9BACT</name>
<dbReference type="InterPro" id="IPR017473">
    <property type="entry name" value="Undecaprenyl-P_gluc_Ptfrase"/>
</dbReference>
<comment type="similarity">
    <text evidence="2">Belongs to the bacterial sugar transferase family.</text>
</comment>
<protein>
    <submittedName>
        <fullName evidence="9">UDP-glucose:undecaprenyl-phosphate glucose-1-phosphate transferase</fullName>
        <ecNumber evidence="9">2.7.8.31</ecNumber>
    </submittedName>
</protein>
<evidence type="ECO:0000256" key="2">
    <source>
        <dbReference type="ARBA" id="ARBA00006464"/>
    </source>
</evidence>
<dbReference type="EC" id="2.7.8.31" evidence="9"/>
<keyword evidence="10" id="KW-1185">Reference proteome</keyword>
<dbReference type="Gene3D" id="3.40.50.720">
    <property type="entry name" value="NAD(P)-binding Rossmann-like Domain"/>
    <property type="match status" value="1"/>
</dbReference>
<keyword evidence="6 7" id="KW-0472">Membrane</keyword>
<organism evidence="9 10">
    <name type="scientific">Kolteria novifilia</name>
    <dbReference type="NCBI Taxonomy" id="2527975"/>
    <lineage>
        <taxon>Bacteria</taxon>
        <taxon>Pseudomonadati</taxon>
        <taxon>Planctomycetota</taxon>
        <taxon>Planctomycetia</taxon>
        <taxon>Kolteriales</taxon>
        <taxon>Kolteriaceae</taxon>
        <taxon>Kolteria</taxon>
    </lineage>
</organism>
<dbReference type="GO" id="GO:0016020">
    <property type="term" value="C:membrane"/>
    <property type="evidence" value="ECO:0007669"/>
    <property type="project" value="UniProtKB-SubCell"/>
</dbReference>
<evidence type="ECO:0000256" key="4">
    <source>
        <dbReference type="ARBA" id="ARBA00022692"/>
    </source>
</evidence>
<evidence type="ECO:0000313" key="10">
    <source>
        <dbReference type="Proteomes" id="UP000317093"/>
    </source>
</evidence>
<keyword evidence="5 7" id="KW-1133">Transmembrane helix</keyword>
<dbReference type="Pfam" id="PF13727">
    <property type="entry name" value="CoA_binding_3"/>
    <property type="match status" value="1"/>
</dbReference>
<feature type="domain" description="Bacterial sugar transferase" evidence="8">
    <location>
        <begin position="282"/>
        <end position="462"/>
    </location>
</feature>
<dbReference type="PANTHER" id="PTHR30576:SF0">
    <property type="entry name" value="UNDECAPRENYL-PHOSPHATE N-ACETYLGALACTOSAMINYL 1-PHOSPHATE TRANSFERASE-RELATED"/>
    <property type="match status" value="1"/>
</dbReference>
<gene>
    <name evidence="9" type="primary">wcaJ_2</name>
    <name evidence="9" type="ORF">Pan216_49240</name>
</gene>
<evidence type="ECO:0000256" key="5">
    <source>
        <dbReference type="ARBA" id="ARBA00022989"/>
    </source>
</evidence>
<keyword evidence="4 7" id="KW-0812">Transmembrane</keyword>
<comment type="subcellular location">
    <subcellularLocation>
        <location evidence="1">Membrane</location>
        <topology evidence="1">Multi-pass membrane protein</topology>
    </subcellularLocation>
</comment>
<accession>A0A518BAN2</accession>
<feature type="transmembrane region" description="Helical" evidence="7">
    <location>
        <begin position="12"/>
        <end position="38"/>
    </location>
</feature>
<dbReference type="SUPFAM" id="SSF51735">
    <property type="entry name" value="NAD(P)-binding Rossmann-fold domains"/>
    <property type="match status" value="1"/>
</dbReference>
<evidence type="ECO:0000256" key="7">
    <source>
        <dbReference type="SAM" id="Phobius"/>
    </source>
</evidence>
<keyword evidence="3 9" id="KW-0808">Transferase</keyword>
<dbReference type="Pfam" id="PF02397">
    <property type="entry name" value="Bac_transf"/>
    <property type="match status" value="1"/>
</dbReference>
<evidence type="ECO:0000256" key="1">
    <source>
        <dbReference type="ARBA" id="ARBA00004141"/>
    </source>
</evidence>